<dbReference type="HOGENOM" id="CLU_3412865_0_0_9"/>
<gene>
    <name evidence="1" type="ORF">RO1_04890</name>
</gene>
<evidence type="ECO:0000313" key="2">
    <source>
        <dbReference type="Proteomes" id="UP000008953"/>
    </source>
</evidence>
<dbReference type="PATRIC" id="fig|718255.3.peg.1577"/>
<reference evidence="1 2" key="1">
    <citation type="submission" date="2010-03" db="EMBL/GenBank/DDBJ databases">
        <title>The genome sequence of Roseburia intestinalis XB6B4.</title>
        <authorList>
            <consortium name="metaHIT consortium -- http://www.metahit.eu/"/>
            <person name="Pajon A."/>
            <person name="Turner K."/>
            <person name="Parkhill J."/>
            <person name="Bernalier A."/>
        </authorList>
    </citation>
    <scope>NUCLEOTIDE SEQUENCE [LARGE SCALE GENOMIC DNA]</scope>
    <source>
        <strain evidence="1 2">XB6B4</strain>
    </source>
</reference>
<accession>D4KV56</accession>
<name>D4KV56_9FIRM</name>
<dbReference type="Proteomes" id="UP000008953">
    <property type="component" value="Chromosome"/>
</dbReference>
<dbReference type="EMBL" id="FP929050">
    <property type="protein sequence ID" value="CBL11246.1"/>
    <property type="molecule type" value="Genomic_DNA"/>
</dbReference>
<organism evidence="1 2">
    <name type="scientific">Roseburia intestinalis XB6B4</name>
    <dbReference type="NCBI Taxonomy" id="718255"/>
    <lineage>
        <taxon>Bacteria</taxon>
        <taxon>Bacillati</taxon>
        <taxon>Bacillota</taxon>
        <taxon>Clostridia</taxon>
        <taxon>Lachnospirales</taxon>
        <taxon>Lachnospiraceae</taxon>
        <taxon>Roseburia</taxon>
    </lineage>
</organism>
<proteinExistence type="predicted"/>
<protein>
    <submittedName>
        <fullName evidence="1">Uncharacterized protein</fullName>
    </submittedName>
</protein>
<dbReference type="KEGG" id="rix:RO1_04890"/>
<sequence length="28" mass="2917">MMLAAVLAGKLILAGILFPVTLFFSHAA</sequence>
<dbReference type="AlphaFoldDB" id="D4KV56"/>
<reference evidence="1 2" key="2">
    <citation type="submission" date="2010-03" db="EMBL/GenBank/DDBJ databases">
        <authorList>
            <person name="Pajon A."/>
        </authorList>
    </citation>
    <scope>NUCLEOTIDE SEQUENCE [LARGE SCALE GENOMIC DNA]</scope>
    <source>
        <strain evidence="1 2">XB6B4</strain>
    </source>
</reference>
<evidence type="ECO:0000313" key="1">
    <source>
        <dbReference type="EMBL" id="CBL11246.1"/>
    </source>
</evidence>